<dbReference type="PROSITE" id="PS00463">
    <property type="entry name" value="ZN2_CY6_FUNGAL_1"/>
    <property type="match status" value="1"/>
</dbReference>
<keyword evidence="1" id="KW-0539">Nucleus</keyword>
<evidence type="ECO:0000256" key="1">
    <source>
        <dbReference type="ARBA" id="ARBA00023242"/>
    </source>
</evidence>
<accession>A0A0B7KAC1</accession>
<dbReference type="Pfam" id="PF00172">
    <property type="entry name" value="Zn_clus"/>
    <property type="match status" value="1"/>
</dbReference>
<dbReference type="EMBL" id="CDPU01000029">
    <property type="protein sequence ID" value="CEO52467.1"/>
    <property type="molecule type" value="Genomic_DNA"/>
</dbReference>
<feature type="domain" description="Zn(2)-C6 fungal-type" evidence="3">
    <location>
        <begin position="40"/>
        <end position="70"/>
    </location>
</feature>
<dbReference type="GO" id="GO:0000981">
    <property type="term" value="F:DNA-binding transcription factor activity, RNA polymerase II-specific"/>
    <property type="evidence" value="ECO:0007669"/>
    <property type="project" value="InterPro"/>
</dbReference>
<name>A0A0B7KAC1_BIOOC</name>
<dbReference type="PANTHER" id="PTHR47785">
    <property type="entry name" value="ZN(II)2CYS6 TRANSCRIPTION FACTOR (EUROFUNG)-RELATED-RELATED"/>
    <property type="match status" value="1"/>
</dbReference>
<dbReference type="SUPFAM" id="SSF57701">
    <property type="entry name" value="Zn2/Cys6 DNA-binding domain"/>
    <property type="match status" value="1"/>
</dbReference>
<gene>
    <name evidence="4" type="ORF">BN869_000008525_1</name>
</gene>
<dbReference type="CDD" id="cd00067">
    <property type="entry name" value="GAL4"/>
    <property type="match status" value="1"/>
</dbReference>
<reference evidence="4" key="1">
    <citation type="submission" date="2015-01" db="EMBL/GenBank/DDBJ databases">
        <authorList>
            <person name="Durling Mikael"/>
        </authorList>
    </citation>
    <scope>NUCLEOTIDE SEQUENCE</scope>
</reference>
<organism evidence="4">
    <name type="scientific">Bionectria ochroleuca</name>
    <name type="common">Gliocladium roseum</name>
    <dbReference type="NCBI Taxonomy" id="29856"/>
    <lineage>
        <taxon>Eukaryota</taxon>
        <taxon>Fungi</taxon>
        <taxon>Dikarya</taxon>
        <taxon>Ascomycota</taxon>
        <taxon>Pezizomycotina</taxon>
        <taxon>Sordariomycetes</taxon>
        <taxon>Hypocreomycetidae</taxon>
        <taxon>Hypocreales</taxon>
        <taxon>Bionectriaceae</taxon>
        <taxon>Clonostachys</taxon>
    </lineage>
</organism>
<dbReference type="SMART" id="SM00066">
    <property type="entry name" value="GAL4"/>
    <property type="match status" value="1"/>
</dbReference>
<evidence type="ECO:0000259" key="3">
    <source>
        <dbReference type="PROSITE" id="PS50048"/>
    </source>
</evidence>
<dbReference type="PROSITE" id="PS50048">
    <property type="entry name" value="ZN2_CY6_FUNGAL_2"/>
    <property type="match status" value="1"/>
</dbReference>
<sequence length="702" mass="78020">MPVDEGLGDTNEDFSQNRTRKRRIENRAESSYPRKRASQACFVCRARKSRCDNERPKCGFCRESGNECGYPGTELAKIDTASLLILDHIARSESRLSAQIASLQGGTPATMSENSLVEAPASVLSPRSKECSHFSHPRYGHSGINGDSIMTWPVILDVLQALPEVGKWRAEPSNNRLDCKPRHEPSPSIMLEIKSTTSADLSSYDRERQHQTGATSICHPDSLDPEREPILIESYFAQVHSKSPIFDSDWFNSVRIQVLQQGWQPCHYVGPSSSCGLCPTRICIYLLVLALGHVTVSEENLIPGKPLTPSRYFDFALSWMGPTLYHQTGLLCPREINGGDGEDMREWIEKIQCLLLAGTHFMWYMRPWDAQKVFSEAAMLAKTIMHLEHWSDTPGSHITDLRFRVCCATAKAESEIQEEIMGFGPSGMSILSFADLENLPKPPPDAALNGQGNDSVKSQTWFYYLAEVASWKLLDRVSKALYQDIPLSPSLADFVGLYPIARELEVQIQEWASSLPMHIFTNLSMFPNDILNTELSHHLANRHFHARITTFRPFLQAIVLHSPATVGSKDAYAMVSNGALKCVFACIEFIEAQASPRRHFGSWRCGRGIWAAGLSVLAAVLVPDLKSTMECLDPFSGLKDPVGGEMAAGPLLGRAEEALGMAAGWLSAWEEESPSLRLAAITLWTGLKEARKRGLFNHNIKS</sequence>
<dbReference type="AlphaFoldDB" id="A0A0B7KAC1"/>
<evidence type="ECO:0000256" key="2">
    <source>
        <dbReference type="SAM" id="MobiDB-lite"/>
    </source>
</evidence>
<dbReference type="InterPro" id="IPR036864">
    <property type="entry name" value="Zn2-C6_fun-type_DNA-bd_sf"/>
</dbReference>
<proteinExistence type="predicted"/>
<feature type="region of interest" description="Disordered" evidence="2">
    <location>
        <begin position="1"/>
        <end position="31"/>
    </location>
</feature>
<dbReference type="CDD" id="cd12148">
    <property type="entry name" value="fungal_TF_MHR"/>
    <property type="match status" value="1"/>
</dbReference>
<dbReference type="PANTHER" id="PTHR47785:SF5">
    <property type="entry name" value="ZN(II)2CYS6 TRANSCRIPTION FACTOR (EUROFUNG)"/>
    <property type="match status" value="1"/>
</dbReference>
<evidence type="ECO:0000313" key="4">
    <source>
        <dbReference type="EMBL" id="CEO52467.1"/>
    </source>
</evidence>
<dbReference type="InterPro" id="IPR001138">
    <property type="entry name" value="Zn2Cys6_DnaBD"/>
</dbReference>
<dbReference type="GO" id="GO:0008270">
    <property type="term" value="F:zinc ion binding"/>
    <property type="evidence" value="ECO:0007669"/>
    <property type="project" value="InterPro"/>
</dbReference>
<dbReference type="InterPro" id="IPR053181">
    <property type="entry name" value="EcdB-like_regulator"/>
</dbReference>
<protein>
    <recommendedName>
        <fullName evidence="3">Zn(2)-C6 fungal-type domain-containing protein</fullName>
    </recommendedName>
</protein>
<dbReference type="Gene3D" id="4.10.240.10">
    <property type="entry name" value="Zn(2)-C6 fungal-type DNA-binding domain"/>
    <property type="match status" value="1"/>
</dbReference>
<feature type="compositionally biased region" description="Acidic residues" evidence="2">
    <location>
        <begin position="1"/>
        <end position="12"/>
    </location>
</feature>